<evidence type="ECO:0000313" key="3">
    <source>
        <dbReference type="Proteomes" id="UP000059680"/>
    </source>
</evidence>
<feature type="region of interest" description="Disordered" evidence="1">
    <location>
        <begin position="40"/>
        <end position="86"/>
    </location>
</feature>
<feature type="compositionally biased region" description="Basic and acidic residues" evidence="1">
    <location>
        <begin position="47"/>
        <end position="71"/>
    </location>
</feature>
<dbReference type="AlphaFoldDB" id="A0A0P0VPR4"/>
<reference evidence="3" key="1">
    <citation type="journal article" date="2005" name="Nature">
        <title>The map-based sequence of the rice genome.</title>
        <authorList>
            <consortium name="International rice genome sequencing project (IRGSP)"/>
            <person name="Matsumoto T."/>
            <person name="Wu J."/>
            <person name="Kanamori H."/>
            <person name="Katayose Y."/>
            <person name="Fujisawa M."/>
            <person name="Namiki N."/>
            <person name="Mizuno H."/>
            <person name="Yamamoto K."/>
            <person name="Antonio B.A."/>
            <person name="Baba T."/>
            <person name="Sakata K."/>
            <person name="Nagamura Y."/>
            <person name="Aoki H."/>
            <person name="Arikawa K."/>
            <person name="Arita K."/>
            <person name="Bito T."/>
            <person name="Chiden Y."/>
            <person name="Fujitsuka N."/>
            <person name="Fukunaka R."/>
            <person name="Hamada M."/>
            <person name="Harada C."/>
            <person name="Hayashi A."/>
            <person name="Hijishita S."/>
            <person name="Honda M."/>
            <person name="Hosokawa S."/>
            <person name="Ichikawa Y."/>
            <person name="Idonuma A."/>
            <person name="Iijima M."/>
            <person name="Ikeda M."/>
            <person name="Ikeno M."/>
            <person name="Ito K."/>
            <person name="Ito S."/>
            <person name="Ito T."/>
            <person name="Ito Y."/>
            <person name="Ito Y."/>
            <person name="Iwabuchi A."/>
            <person name="Kamiya K."/>
            <person name="Karasawa W."/>
            <person name="Kurita K."/>
            <person name="Katagiri S."/>
            <person name="Kikuta A."/>
            <person name="Kobayashi H."/>
            <person name="Kobayashi N."/>
            <person name="Machita K."/>
            <person name="Maehara T."/>
            <person name="Masukawa M."/>
            <person name="Mizubayashi T."/>
            <person name="Mukai Y."/>
            <person name="Nagasaki H."/>
            <person name="Nagata Y."/>
            <person name="Naito S."/>
            <person name="Nakashima M."/>
            <person name="Nakama Y."/>
            <person name="Nakamichi Y."/>
            <person name="Nakamura M."/>
            <person name="Meguro A."/>
            <person name="Negishi M."/>
            <person name="Ohta I."/>
            <person name="Ohta T."/>
            <person name="Okamoto M."/>
            <person name="Ono N."/>
            <person name="Saji S."/>
            <person name="Sakaguchi M."/>
            <person name="Sakai K."/>
            <person name="Shibata M."/>
            <person name="Shimokawa T."/>
            <person name="Song J."/>
            <person name="Takazaki Y."/>
            <person name="Terasawa K."/>
            <person name="Tsugane M."/>
            <person name="Tsuji K."/>
            <person name="Ueda S."/>
            <person name="Waki K."/>
            <person name="Yamagata H."/>
            <person name="Yamamoto M."/>
            <person name="Yamamoto S."/>
            <person name="Yamane H."/>
            <person name="Yoshiki S."/>
            <person name="Yoshihara R."/>
            <person name="Yukawa K."/>
            <person name="Zhong H."/>
            <person name="Yano M."/>
            <person name="Yuan Q."/>
            <person name="Ouyang S."/>
            <person name="Liu J."/>
            <person name="Jones K.M."/>
            <person name="Gansberger K."/>
            <person name="Moffat K."/>
            <person name="Hill J."/>
            <person name="Bera J."/>
            <person name="Fadrosh D."/>
            <person name="Jin S."/>
            <person name="Johri S."/>
            <person name="Kim M."/>
            <person name="Overton L."/>
            <person name="Reardon M."/>
            <person name="Tsitrin T."/>
            <person name="Vuong H."/>
            <person name="Weaver B."/>
            <person name="Ciecko A."/>
            <person name="Tallon L."/>
            <person name="Jackson J."/>
            <person name="Pai G."/>
            <person name="Aken S.V."/>
            <person name="Utterback T."/>
            <person name="Reidmuller S."/>
            <person name="Feldblyum T."/>
            <person name="Hsiao J."/>
            <person name="Zismann V."/>
            <person name="Iobst S."/>
            <person name="de Vazeille A.R."/>
            <person name="Buell C.R."/>
            <person name="Ying K."/>
            <person name="Li Y."/>
            <person name="Lu T."/>
            <person name="Huang Y."/>
            <person name="Zhao Q."/>
            <person name="Feng Q."/>
            <person name="Zhang L."/>
            <person name="Zhu J."/>
            <person name="Weng Q."/>
            <person name="Mu J."/>
            <person name="Lu Y."/>
            <person name="Fan D."/>
            <person name="Liu Y."/>
            <person name="Guan J."/>
            <person name="Zhang Y."/>
            <person name="Yu S."/>
            <person name="Liu X."/>
            <person name="Zhang Y."/>
            <person name="Hong G."/>
            <person name="Han B."/>
            <person name="Choisne N."/>
            <person name="Demange N."/>
            <person name="Orjeda G."/>
            <person name="Samain S."/>
            <person name="Cattolico L."/>
            <person name="Pelletier E."/>
            <person name="Couloux A."/>
            <person name="Segurens B."/>
            <person name="Wincker P."/>
            <person name="D'Hont A."/>
            <person name="Scarpelli C."/>
            <person name="Weissenbach J."/>
            <person name="Salanoubat M."/>
            <person name="Quetier F."/>
            <person name="Yu Y."/>
            <person name="Kim H.R."/>
            <person name="Rambo T."/>
            <person name="Currie J."/>
            <person name="Collura K."/>
            <person name="Luo M."/>
            <person name="Yang T."/>
            <person name="Ammiraju J.S.S."/>
            <person name="Engler F."/>
            <person name="Soderlund C."/>
            <person name="Wing R.A."/>
            <person name="Palmer L.E."/>
            <person name="de la Bastide M."/>
            <person name="Spiegel L."/>
            <person name="Nascimento L."/>
            <person name="Zutavern T."/>
            <person name="O'Shaughnessy A."/>
            <person name="Dike S."/>
            <person name="Dedhia N."/>
            <person name="Preston R."/>
            <person name="Balija V."/>
            <person name="McCombie W.R."/>
            <person name="Chow T."/>
            <person name="Chen H."/>
            <person name="Chung M."/>
            <person name="Chen C."/>
            <person name="Shaw J."/>
            <person name="Wu H."/>
            <person name="Hsiao K."/>
            <person name="Chao Y."/>
            <person name="Chu M."/>
            <person name="Cheng C."/>
            <person name="Hour A."/>
            <person name="Lee P."/>
            <person name="Lin S."/>
            <person name="Lin Y."/>
            <person name="Liou J."/>
            <person name="Liu S."/>
            <person name="Hsing Y."/>
            <person name="Raghuvanshi S."/>
            <person name="Mohanty A."/>
            <person name="Bharti A.K."/>
            <person name="Gaur A."/>
            <person name="Gupta V."/>
            <person name="Kumar D."/>
            <person name="Ravi V."/>
            <person name="Vij S."/>
            <person name="Kapur A."/>
            <person name="Khurana P."/>
            <person name="Khurana P."/>
            <person name="Khurana J.P."/>
            <person name="Tyagi A.K."/>
            <person name="Gaikwad K."/>
            <person name="Singh A."/>
            <person name="Dalal V."/>
            <person name="Srivastava S."/>
            <person name="Dixit A."/>
            <person name="Pal A.K."/>
            <person name="Ghazi I.A."/>
            <person name="Yadav M."/>
            <person name="Pandit A."/>
            <person name="Bhargava A."/>
            <person name="Sureshbabu K."/>
            <person name="Batra K."/>
            <person name="Sharma T.R."/>
            <person name="Mohapatra T."/>
            <person name="Singh N.K."/>
            <person name="Messing J."/>
            <person name="Nelson A.B."/>
            <person name="Fuks G."/>
            <person name="Kavchok S."/>
            <person name="Keizer G."/>
            <person name="Linton E."/>
            <person name="Llaca V."/>
            <person name="Song R."/>
            <person name="Tanyolac B."/>
            <person name="Young S."/>
            <person name="Ho-Il K."/>
            <person name="Hahn J.H."/>
            <person name="Sangsakoo G."/>
            <person name="Vanavichit A."/>
            <person name="de Mattos Luiz.A.T."/>
            <person name="Zimmer P.D."/>
            <person name="Malone G."/>
            <person name="Dellagostin O."/>
            <person name="de Oliveira A.C."/>
            <person name="Bevan M."/>
            <person name="Bancroft I."/>
            <person name="Minx P."/>
            <person name="Cordum H."/>
            <person name="Wilson R."/>
            <person name="Cheng Z."/>
            <person name="Jin W."/>
            <person name="Jiang J."/>
            <person name="Leong S.A."/>
            <person name="Iwama H."/>
            <person name="Gojobori T."/>
            <person name="Itoh T."/>
            <person name="Niimura Y."/>
            <person name="Fujii Y."/>
            <person name="Habara T."/>
            <person name="Sakai H."/>
            <person name="Sato Y."/>
            <person name="Wilson G."/>
            <person name="Kumar K."/>
            <person name="McCouch S."/>
            <person name="Juretic N."/>
            <person name="Hoen D."/>
            <person name="Wright S."/>
            <person name="Bruskiewich R."/>
            <person name="Bureau T."/>
            <person name="Miyao A."/>
            <person name="Hirochika H."/>
            <person name="Nishikawa T."/>
            <person name="Kadowaki K."/>
            <person name="Sugiura M."/>
            <person name="Burr B."/>
            <person name="Sasaki T."/>
        </authorList>
    </citation>
    <scope>NUCLEOTIDE SEQUENCE [LARGE SCALE GENOMIC DNA]</scope>
    <source>
        <strain evidence="3">cv. Nipponbare</strain>
    </source>
</reference>
<dbReference type="InParanoid" id="A0A0P0VPR4"/>
<keyword evidence="3" id="KW-1185">Reference proteome</keyword>
<evidence type="ECO:0000313" key="2">
    <source>
        <dbReference type="EMBL" id="BAS80890.1"/>
    </source>
</evidence>
<evidence type="ECO:0000256" key="1">
    <source>
        <dbReference type="SAM" id="MobiDB-lite"/>
    </source>
</evidence>
<feature type="compositionally biased region" description="Basic residues" evidence="1">
    <location>
        <begin position="72"/>
        <end position="86"/>
    </location>
</feature>
<reference evidence="2 3" key="3">
    <citation type="journal article" date="2013" name="Rice">
        <title>Improvement of the Oryza sativa Nipponbare reference genome using next generation sequence and optical map data.</title>
        <authorList>
            <person name="Kawahara Y."/>
            <person name="de la Bastide M."/>
            <person name="Hamilton J.P."/>
            <person name="Kanamori H."/>
            <person name="McCombie W.R."/>
            <person name="Ouyang S."/>
            <person name="Schwartz D.C."/>
            <person name="Tanaka T."/>
            <person name="Wu J."/>
            <person name="Zhou S."/>
            <person name="Childs K.L."/>
            <person name="Davidson R.M."/>
            <person name="Lin H."/>
            <person name="Quesada-Ocampo L."/>
            <person name="Vaillancourt B."/>
            <person name="Sakai H."/>
            <person name="Lee S.S."/>
            <person name="Kim J."/>
            <person name="Numa H."/>
            <person name="Itoh T."/>
            <person name="Buell C.R."/>
            <person name="Matsumoto T."/>
        </authorList>
    </citation>
    <scope>NUCLEOTIDE SEQUENCE [LARGE SCALE GENOMIC DNA]</scope>
    <source>
        <strain evidence="3">cv. Nipponbare</strain>
    </source>
</reference>
<proteinExistence type="predicted"/>
<sequence>MPPQLIPCYLLLVVHGDLDKNHGEGRPASLIVVLHDDGIAPVQPRRPPAEQLHHRADHPEEHLLREHDHRHDHARHHRASKQRHQQ</sequence>
<protein>
    <submittedName>
        <fullName evidence="2">Os02g0744682 protein</fullName>
    </submittedName>
</protein>
<feature type="non-terminal residue" evidence="2">
    <location>
        <position position="86"/>
    </location>
</feature>
<accession>A0A0P0VPR4</accession>
<reference evidence="2 3" key="2">
    <citation type="journal article" date="2013" name="Plant Cell Physiol.">
        <title>Rice Annotation Project Database (RAP-DB): an integrative and interactive database for rice genomics.</title>
        <authorList>
            <person name="Sakai H."/>
            <person name="Lee S.S."/>
            <person name="Tanaka T."/>
            <person name="Numa H."/>
            <person name="Kim J."/>
            <person name="Kawahara Y."/>
            <person name="Wakimoto H."/>
            <person name="Yang C.C."/>
            <person name="Iwamoto M."/>
            <person name="Abe T."/>
            <person name="Yamada Y."/>
            <person name="Muto A."/>
            <person name="Inokuchi H."/>
            <person name="Ikemura T."/>
            <person name="Matsumoto T."/>
            <person name="Sasaki T."/>
            <person name="Itoh T."/>
        </authorList>
    </citation>
    <scope>NUCLEOTIDE SEQUENCE [LARGE SCALE GENOMIC DNA]</scope>
    <source>
        <strain evidence="3">cv. Nipponbare</strain>
    </source>
</reference>
<dbReference type="Proteomes" id="UP000059680">
    <property type="component" value="Chromosome 2"/>
</dbReference>
<dbReference type="PaxDb" id="39947-A0A0P0VPR4"/>
<organism evidence="2 3">
    <name type="scientific">Oryza sativa subsp. japonica</name>
    <name type="common">Rice</name>
    <dbReference type="NCBI Taxonomy" id="39947"/>
    <lineage>
        <taxon>Eukaryota</taxon>
        <taxon>Viridiplantae</taxon>
        <taxon>Streptophyta</taxon>
        <taxon>Embryophyta</taxon>
        <taxon>Tracheophyta</taxon>
        <taxon>Spermatophyta</taxon>
        <taxon>Magnoliopsida</taxon>
        <taxon>Liliopsida</taxon>
        <taxon>Poales</taxon>
        <taxon>Poaceae</taxon>
        <taxon>BOP clade</taxon>
        <taxon>Oryzoideae</taxon>
        <taxon>Oryzeae</taxon>
        <taxon>Oryzinae</taxon>
        <taxon>Oryza</taxon>
        <taxon>Oryza sativa</taxon>
    </lineage>
</organism>
<dbReference type="Gramene" id="Os02t0744682-00">
    <property type="protein sequence ID" value="Os02t0744682-00"/>
    <property type="gene ID" value="Os02g0744682"/>
</dbReference>
<name>A0A0P0VPR4_ORYSJ</name>
<gene>
    <name evidence="2" type="ordered locus">Os02g0744682</name>
    <name evidence="2" type="ORF">OSNPB_020744682</name>
</gene>
<dbReference type="EMBL" id="AP014958">
    <property type="protein sequence ID" value="BAS80890.1"/>
    <property type="molecule type" value="Genomic_DNA"/>
</dbReference>